<keyword evidence="6" id="KW-0479">Metal-binding</keyword>
<evidence type="ECO:0000256" key="5">
    <source>
        <dbReference type="ARBA" id="ARBA00023242"/>
    </source>
</evidence>
<dbReference type="PROSITE" id="PS50114">
    <property type="entry name" value="GATA_ZN_FINGER_2"/>
    <property type="match status" value="1"/>
</dbReference>
<feature type="region of interest" description="Disordered" evidence="7">
    <location>
        <begin position="748"/>
        <end position="808"/>
    </location>
</feature>
<feature type="compositionally biased region" description="Acidic residues" evidence="7">
    <location>
        <begin position="602"/>
        <end position="620"/>
    </location>
</feature>
<feature type="compositionally biased region" description="Low complexity" evidence="7">
    <location>
        <begin position="230"/>
        <end position="255"/>
    </location>
</feature>
<feature type="compositionally biased region" description="Low complexity" evidence="7">
    <location>
        <begin position="25"/>
        <end position="57"/>
    </location>
</feature>
<proteinExistence type="inferred from homology"/>
<sequence length="1021" mass="113684">MLQQSSPNQAQSHQSTTQRSFPGLQNNQFMSPGQQQQQLLFMRNQQLQHQQNATQTTFQDQETYGTGPKDDSLSLNSANFQNSTLPQLQTSQQTGFPHNLSTNQIPGSSSLQMPNMYSSLHNNVPTSRTVGISRQSPIPQQTTEQNQVNTFGVGSNFPNNNGLEQNYSNDSASFLTNNHLNSTLLPQQAQPLTVQQQYAQILASKQHQSISSQGSIASTQPTFGNFSKESSPIQSNQGSQQQLQAKIQQRQSRQSTPQGSQFPQLQPRQHSQQPSPVLNMQRIQQQGLGQSNSQLQPMQILQSQQESMRKNSDSLPKAQMQMGTPPISDNQIAPNQYSTNPTLSGRVSQNQSPEPMRMDRVRNSLSPAHFQEQKVQVNAGNANLNSPVPLQTNLTSAVADFTEEEEESEEEVVTDPEVLKKQKILAEQYIKKEQQYKVVLEKQQARQNQLLNHKRQEVELMIMEQRNIAVNGPYAFGIGYNGYGNGYTGQRFQIVLPSRRKRVRKSREFKFPREKLREQANQEEFLVPIRLEVDGDGQKLRDTFTWNVNETTISYEHFAEVLCEDFHLPVSAFVPAIASSIKEQVEDFMIHNRKPSPSEVSDVPEDSGDAEESYEVDELEQPFEGSNTELRIPIKIDITVGNVSLLDQFEWDINCPKNDPELFAEVLANELGLGGEFKTAIAHSIREQIYIYVKSLILLGYSFDGSPIYDGDLASSFLPNVISVIRDEELVDQFTPMLVELTDAEVEKLERDRERETRRKRRQNRGRRGVVLPDRDPPKTSRSLFTSPSVDNGQTGSDASTTPSTPNIWKSHLSGTSFGSTHSAAPILSTSNLSALSRTSARIRAKADSPSRTTPVREVTRRTPSRADKGLDDWACANCGCSSSSTPLLRKGPSGEKTLCNACGLYYQKNNTPRPVKALSPSVMDTPTGSRTQFSHTPSQLHLSTPAQDANTSRIAQPLPSIPASIPFNSHSTYSNTPPPPGSISQVANTLPQMSSYTPTNATTTITTNSTPKESDIYFPR</sequence>
<feature type="region of interest" description="Disordered" evidence="7">
    <location>
        <begin position="1"/>
        <end position="78"/>
    </location>
</feature>
<comment type="subcellular location">
    <subcellularLocation>
        <location evidence="1">Nucleus</location>
    </subcellularLocation>
</comment>
<dbReference type="Gene3D" id="3.30.50.10">
    <property type="entry name" value="Erythroid Transcription Factor GATA-1, subunit A"/>
    <property type="match status" value="1"/>
</dbReference>
<comment type="caution">
    <text evidence="9">The sequence shown here is derived from an EMBL/GenBank/DDBJ whole genome shotgun (WGS) entry which is preliminary data.</text>
</comment>
<dbReference type="Pfam" id="PF04855">
    <property type="entry name" value="SNF5"/>
    <property type="match status" value="1"/>
</dbReference>
<evidence type="ECO:0000259" key="8">
    <source>
        <dbReference type="PROSITE" id="PS50114"/>
    </source>
</evidence>
<feature type="region of interest" description="Disordered" evidence="7">
    <location>
        <begin position="924"/>
        <end position="944"/>
    </location>
</feature>
<comment type="similarity">
    <text evidence="2">Belongs to the SNF5 family.</text>
</comment>
<dbReference type="Pfam" id="PF00320">
    <property type="entry name" value="GATA"/>
    <property type="match status" value="1"/>
</dbReference>
<keyword evidence="5" id="KW-0539">Nucleus</keyword>
<feature type="compositionally biased region" description="Polar residues" evidence="7">
    <location>
        <begin position="327"/>
        <end position="353"/>
    </location>
</feature>
<evidence type="ECO:0000313" key="10">
    <source>
        <dbReference type="Proteomes" id="UP001479436"/>
    </source>
</evidence>
<protein>
    <submittedName>
        <fullName evidence="9">SWI/SNF chromatin-remodeling complex subunit</fullName>
    </submittedName>
</protein>
<evidence type="ECO:0000256" key="3">
    <source>
        <dbReference type="ARBA" id="ARBA00023015"/>
    </source>
</evidence>
<keyword evidence="10" id="KW-1185">Reference proteome</keyword>
<feature type="compositionally biased region" description="Polar residues" evidence="7">
    <location>
        <begin position="780"/>
        <end position="808"/>
    </location>
</feature>
<keyword evidence="3" id="KW-0805">Transcription regulation</keyword>
<dbReference type="EMBL" id="JASJQH010000190">
    <property type="protein sequence ID" value="KAK9766096.1"/>
    <property type="molecule type" value="Genomic_DNA"/>
</dbReference>
<feature type="compositionally biased region" description="Low complexity" evidence="7">
    <location>
        <begin position="998"/>
        <end position="1012"/>
    </location>
</feature>
<evidence type="ECO:0000313" key="9">
    <source>
        <dbReference type="EMBL" id="KAK9766096.1"/>
    </source>
</evidence>
<feature type="compositionally biased region" description="Basic residues" evidence="7">
    <location>
        <begin position="758"/>
        <end position="768"/>
    </location>
</feature>
<keyword evidence="4" id="KW-0804">Transcription</keyword>
<dbReference type="InterPro" id="IPR013088">
    <property type="entry name" value="Znf_NHR/GATA"/>
</dbReference>
<dbReference type="InterPro" id="IPR000679">
    <property type="entry name" value="Znf_GATA"/>
</dbReference>
<dbReference type="Proteomes" id="UP001479436">
    <property type="component" value="Unassembled WGS sequence"/>
</dbReference>
<feature type="region of interest" description="Disordered" evidence="7">
    <location>
        <begin position="994"/>
        <end position="1021"/>
    </location>
</feature>
<dbReference type="CDD" id="cd00202">
    <property type="entry name" value="ZnF_GATA"/>
    <property type="match status" value="1"/>
</dbReference>
<dbReference type="SMART" id="SM00401">
    <property type="entry name" value="ZnF_GATA"/>
    <property type="match status" value="1"/>
</dbReference>
<feature type="compositionally biased region" description="Polar residues" evidence="7">
    <location>
        <begin position="212"/>
        <end position="229"/>
    </location>
</feature>
<dbReference type="PANTHER" id="PTHR10019">
    <property type="entry name" value="SNF5"/>
    <property type="match status" value="1"/>
</dbReference>
<dbReference type="SUPFAM" id="SSF57716">
    <property type="entry name" value="Glucocorticoid receptor-like (DNA-binding domain)"/>
    <property type="match status" value="1"/>
</dbReference>
<evidence type="ECO:0000256" key="7">
    <source>
        <dbReference type="SAM" id="MobiDB-lite"/>
    </source>
</evidence>
<accession>A0ABR2WX79</accession>
<feature type="compositionally biased region" description="Polar residues" evidence="7">
    <location>
        <begin position="256"/>
        <end position="276"/>
    </location>
</feature>
<evidence type="ECO:0000256" key="6">
    <source>
        <dbReference type="PROSITE-ProRule" id="PRU00094"/>
    </source>
</evidence>
<reference evidence="9 10" key="1">
    <citation type="submission" date="2023-04" db="EMBL/GenBank/DDBJ databases">
        <title>Genome of Basidiobolus ranarum AG-B5.</title>
        <authorList>
            <person name="Stajich J.E."/>
            <person name="Carter-House D."/>
            <person name="Gryganskyi A."/>
        </authorList>
    </citation>
    <scope>NUCLEOTIDE SEQUENCE [LARGE SCALE GENOMIC DNA]</scope>
    <source>
        <strain evidence="9 10">AG-B5</strain>
    </source>
</reference>
<feature type="domain" description="GATA-type" evidence="8">
    <location>
        <begin position="881"/>
        <end position="916"/>
    </location>
</feature>
<keyword evidence="6" id="KW-0862">Zinc</keyword>
<evidence type="ECO:0000256" key="2">
    <source>
        <dbReference type="ARBA" id="ARBA00010239"/>
    </source>
</evidence>
<keyword evidence="6" id="KW-0863">Zinc-finger</keyword>
<name>A0ABR2WX79_9FUNG</name>
<gene>
    <name evidence="9" type="primary">SNF5</name>
    <name evidence="9" type="ORF">K7432_005081</name>
</gene>
<organism evidence="9 10">
    <name type="scientific">Basidiobolus ranarum</name>
    <dbReference type="NCBI Taxonomy" id="34480"/>
    <lineage>
        <taxon>Eukaryota</taxon>
        <taxon>Fungi</taxon>
        <taxon>Fungi incertae sedis</taxon>
        <taxon>Zoopagomycota</taxon>
        <taxon>Entomophthoromycotina</taxon>
        <taxon>Basidiobolomycetes</taxon>
        <taxon>Basidiobolales</taxon>
        <taxon>Basidiobolaceae</taxon>
        <taxon>Basidiobolus</taxon>
    </lineage>
</organism>
<feature type="compositionally biased region" description="Polar residues" evidence="7">
    <location>
        <begin position="1"/>
        <end position="24"/>
    </location>
</feature>
<feature type="region of interest" description="Disordered" evidence="7">
    <location>
        <begin position="212"/>
        <end position="276"/>
    </location>
</feature>
<dbReference type="InterPro" id="IPR006939">
    <property type="entry name" value="SNF5"/>
</dbReference>
<feature type="compositionally biased region" description="Basic and acidic residues" evidence="7">
    <location>
        <begin position="748"/>
        <end position="757"/>
    </location>
</feature>
<evidence type="ECO:0000256" key="4">
    <source>
        <dbReference type="ARBA" id="ARBA00023163"/>
    </source>
</evidence>
<feature type="region of interest" description="Disordered" evidence="7">
    <location>
        <begin position="301"/>
        <end position="356"/>
    </location>
</feature>
<feature type="region of interest" description="Disordered" evidence="7">
    <location>
        <begin position="841"/>
        <end position="866"/>
    </location>
</feature>
<feature type="region of interest" description="Disordered" evidence="7">
    <location>
        <begin position="592"/>
        <end position="620"/>
    </location>
</feature>
<evidence type="ECO:0000256" key="1">
    <source>
        <dbReference type="ARBA" id="ARBA00004123"/>
    </source>
</evidence>